<evidence type="ECO:0000313" key="1">
    <source>
        <dbReference type="EMBL" id="AKL98139.1"/>
    </source>
</evidence>
<dbReference type="EMBL" id="CP009498">
    <property type="protein sequence ID" value="AKL98139.1"/>
    <property type="molecule type" value="Genomic_DNA"/>
</dbReference>
<proteinExistence type="predicted"/>
<accession>A0A0G3WKW8</accession>
<dbReference type="STRING" id="1408281.Epro_0760"/>
<sequence>MNLLINGIIMIEKVCNYTHKSFKNYTNPGDLKFKQKNIIFAYNGKGKSSLVLGVKREFLKDTTKTDDGLRFKATKTTPTKANE</sequence>
<reference evidence="1 2" key="1">
    <citation type="submission" date="2014-09" db="EMBL/GenBank/DDBJ databases">
        <title>Complete genome sequence of Endomicrobium proavitum.</title>
        <authorList>
            <person name="Zheng H."/>
        </authorList>
    </citation>
    <scope>NUCLEOTIDE SEQUENCE [LARGE SCALE GENOMIC DNA]</scope>
    <source>
        <strain evidence="1 2">Rsa215</strain>
    </source>
</reference>
<dbReference type="Proteomes" id="UP000035337">
    <property type="component" value="Chromosome"/>
</dbReference>
<organism evidence="1 2">
    <name type="scientific">Endomicrobium proavitum</name>
    <dbReference type="NCBI Taxonomy" id="1408281"/>
    <lineage>
        <taxon>Bacteria</taxon>
        <taxon>Pseudomonadati</taxon>
        <taxon>Elusimicrobiota</taxon>
        <taxon>Endomicrobiia</taxon>
        <taxon>Endomicrobiales</taxon>
        <taxon>Endomicrobiaceae</taxon>
        <taxon>Endomicrobium</taxon>
    </lineage>
</organism>
<gene>
    <name evidence="1" type="ORF">Epro_0760</name>
</gene>
<evidence type="ECO:0008006" key="3">
    <source>
        <dbReference type="Google" id="ProtNLM"/>
    </source>
</evidence>
<keyword evidence="2" id="KW-1185">Reference proteome</keyword>
<dbReference type="AlphaFoldDB" id="A0A0G3WKW8"/>
<evidence type="ECO:0000313" key="2">
    <source>
        <dbReference type="Proteomes" id="UP000035337"/>
    </source>
</evidence>
<dbReference type="KEGG" id="epo:Epro_0760"/>
<protein>
    <recommendedName>
        <fullName evidence="3">Protein CR006 P-loop domain-containing protein</fullName>
    </recommendedName>
</protein>
<name>A0A0G3WKW8_9BACT</name>